<organism evidence="10 11">
    <name type="scientific">Massilia oculi</name>
    <dbReference type="NCBI Taxonomy" id="945844"/>
    <lineage>
        <taxon>Bacteria</taxon>
        <taxon>Pseudomonadati</taxon>
        <taxon>Pseudomonadota</taxon>
        <taxon>Betaproteobacteria</taxon>
        <taxon>Burkholderiales</taxon>
        <taxon>Oxalobacteraceae</taxon>
        <taxon>Telluria group</taxon>
        <taxon>Massilia</taxon>
    </lineage>
</organism>
<evidence type="ECO:0000256" key="4">
    <source>
        <dbReference type="ARBA" id="ARBA00022475"/>
    </source>
</evidence>
<dbReference type="InterPro" id="IPR043429">
    <property type="entry name" value="ArtM/GltK/GlnP/TcyL/YhdX-like"/>
</dbReference>
<gene>
    <name evidence="10" type="ORF">DIR46_24340</name>
</gene>
<dbReference type="GO" id="GO:0022857">
    <property type="term" value="F:transmembrane transporter activity"/>
    <property type="evidence" value="ECO:0007669"/>
    <property type="project" value="InterPro"/>
</dbReference>
<comment type="similarity">
    <text evidence="2">Belongs to the binding-protein-dependent transport system permease family. HisMQ subfamily.</text>
</comment>
<feature type="domain" description="ABC transmembrane type-1" evidence="9">
    <location>
        <begin position="25"/>
        <end position="222"/>
    </location>
</feature>
<dbReference type="NCBIfam" id="TIGR01726">
    <property type="entry name" value="HEQRo_perm_3TM"/>
    <property type="match status" value="1"/>
</dbReference>
<dbReference type="EMBL" id="CP029343">
    <property type="protein sequence ID" value="AWL07865.1"/>
    <property type="molecule type" value="Genomic_DNA"/>
</dbReference>
<feature type="transmembrane region" description="Helical" evidence="8">
    <location>
        <begin position="20"/>
        <end position="48"/>
    </location>
</feature>
<evidence type="ECO:0000256" key="6">
    <source>
        <dbReference type="ARBA" id="ARBA00022989"/>
    </source>
</evidence>
<feature type="transmembrane region" description="Helical" evidence="8">
    <location>
        <begin position="203"/>
        <end position="225"/>
    </location>
</feature>
<dbReference type="KEGG" id="mtim:DIR46_24340"/>
<evidence type="ECO:0000256" key="2">
    <source>
        <dbReference type="ARBA" id="ARBA00010072"/>
    </source>
</evidence>
<accession>A0A2S2DR54</accession>
<dbReference type="GO" id="GO:0006865">
    <property type="term" value="P:amino acid transport"/>
    <property type="evidence" value="ECO:0007669"/>
    <property type="project" value="TreeGrafter"/>
</dbReference>
<dbReference type="PANTHER" id="PTHR30614:SF47">
    <property type="entry name" value="ABC TRANSPORTER PERMEASE"/>
    <property type="match status" value="1"/>
</dbReference>
<dbReference type="CDD" id="cd06261">
    <property type="entry name" value="TM_PBP2"/>
    <property type="match status" value="1"/>
</dbReference>
<keyword evidence="5 8" id="KW-0812">Transmembrane</keyword>
<name>A0A2S2DR54_9BURK</name>
<keyword evidence="11" id="KW-1185">Reference proteome</keyword>
<reference evidence="10 11" key="1">
    <citation type="submission" date="2018-05" db="EMBL/GenBank/DDBJ databases">
        <title>Complete genome sequence of Massilia oculi sp. nov. CCUG 43427T (=DSM 26321T), the type strain of M. oculi, and comparison with genome sequences of other Massilia strains.</title>
        <authorList>
            <person name="Zhu B."/>
        </authorList>
    </citation>
    <scope>NUCLEOTIDE SEQUENCE [LARGE SCALE GENOMIC DNA]</scope>
    <source>
        <strain evidence="10 11">CCUG 43427</strain>
    </source>
</reference>
<evidence type="ECO:0000256" key="7">
    <source>
        <dbReference type="ARBA" id="ARBA00023136"/>
    </source>
</evidence>
<dbReference type="SUPFAM" id="SSF161098">
    <property type="entry name" value="MetI-like"/>
    <property type="match status" value="1"/>
</dbReference>
<evidence type="ECO:0000256" key="8">
    <source>
        <dbReference type="RuleBase" id="RU363032"/>
    </source>
</evidence>
<comment type="subcellular location">
    <subcellularLocation>
        <location evidence="1">Cell inner membrane</location>
        <topology evidence="1">Multi-pass membrane protein</topology>
    </subcellularLocation>
    <subcellularLocation>
        <location evidence="8">Cell membrane</location>
        <topology evidence="8">Multi-pass membrane protein</topology>
    </subcellularLocation>
</comment>
<dbReference type="InterPro" id="IPR035906">
    <property type="entry name" value="MetI-like_sf"/>
</dbReference>
<evidence type="ECO:0000259" key="9">
    <source>
        <dbReference type="PROSITE" id="PS50928"/>
    </source>
</evidence>
<dbReference type="PROSITE" id="PS50928">
    <property type="entry name" value="ABC_TM1"/>
    <property type="match status" value="1"/>
</dbReference>
<sequence length="234" mass="25566">MSPVLFFDPTILQSGQYHDWLVQGFFLSIQLTVISFAFALPFGALVAVMRTSTFAPMRALGATVVEAIRNVPLLAHLLFWYFAFPELLPEGAREVLYANNPEVICAVIALSLYAGVHMAEDIRSGIRAVPATQLEAARSLGLGRAAAVRLVLLPQALRASVPPLLSQTVNLWKDTSVATVIGAAELMYQAARVETASFRSLEAFTFATLAYLTVSLVIALLAHLFQRRYPVRTT</sequence>
<evidence type="ECO:0000256" key="1">
    <source>
        <dbReference type="ARBA" id="ARBA00004429"/>
    </source>
</evidence>
<keyword evidence="6 8" id="KW-1133">Transmembrane helix</keyword>
<dbReference type="Gene3D" id="1.10.3720.10">
    <property type="entry name" value="MetI-like"/>
    <property type="match status" value="1"/>
</dbReference>
<dbReference type="GO" id="GO:0043190">
    <property type="term" value="C:ATP-binding cassette (ABC) transporter complex"/>
    <property type="evidence" value="ECO:0007669"/>
    <property type="project" value="InterPro"/>
</dbReference>
<dbReference type="OrthoDB" id="6534575at2"/>
<dbReference type="AlphaFoldDB" id="A0A2S2DR54"/>
<keyword evidence="4" id="KW-1003">Cell membrane</keyword>
<keyword evidence="3 8" id="KW-0813">Transport</keyword>
<evidence type="ECO:0000256" key="5">
    <source>
        <dbReference type="ARBA" id="ARBA00022692"/>
    </source>
</evidence>
<keyword evidence="7 8" id="KW-0472">Membrane</keyword>
<dbReference type="InterPro" id="IPR000515">
    <property type="entry name" value="MetI-like"/>
</dbReference>
<evidence type="ECO:0000256" key="3">
    <source>
        <dbReference type="ARBA" id="ARBA00022448"/>
    </source>
</evidence>
<protein>
    <submittedName>
        <fullName evidence="10">ABC transporter permease</fullName>
    </submittedName>
</protein>
<proteinExistence type="inferred from homology"/>
<dbReference type="PANTHER" id="PTHR30614">
    <property type="entry name" value="MEMBRANE COMPONENT OF AMINO ACID ABC TRANSPORTER"/>
    <property type="match status" value="1"/>
</dbReference>
<dbReference type="Proteomes" id="UP000245820">
    <property type="component" value="Chromosome"/>
</dbReference>
<evidence type="ECO:0000313" key="11">
    <source>
        <dbReference type="Proteomes" id="UP000245820"/>
    </source>
</evidence>
<dbReference type="Pfam" id="PF00528">
    <property type="entry name" value="BPD_transp_1"/>
    <property type="match status" value="1"/>
</dbReference>
<dbReference type="InterPro" id="IPR010065">
    <property type="entry name" value="AA_ABC_transptr_permease_3TM"/>
</dbReference>
<evidence type="ECO:0000313" key="10">
    <source>
        <dbReference type="EMBL" id="AWL07865.1"/>
    </source>
</evidence>
<feature type="transmembrane region" description="Helical" evidence="8">
    <location>
        <begin position="60"/>
        <end position="83"/>
    </location>
</feature>